<feature type="non-terminal residue" evidence="2">
    <location>
        <position position="148"/>
    </location>
</feature>
<protein>
    <submittedName>
        <fullName evidence="2">Uncharacterized protein</fullName>
    </submittedName>
</protein>
<feature type="region of interest" description="Disordered" evidence="1">
    <location>
        <begin position="1"/>
        <end position="79"/>
    </location>
</feature>
<feature type="compositionally biased region" description="Basic and acidic residues" evidence="1">
    <location>
        <begin position="15"/>
        <end position="25"/>
    </location>
</feature>
<comment type="caution">
    <text evidence="2">The sequence shown here is derived from an EMBL/GenBank/DDBJ whole genome shotgun (WGS) entry which is preliminary data.</text>
</comment>
<sequence>LAMDRDTDYGSVGTREIEGEREREMMASMRVQVGRKSDASNASDASSAKAAPSSTYGSVDEGTAGVARGSRPAPQPLSIYAETDRGVASSLESEMQAAYSMYGLDGPTPTGDTRGTLDTLDPLGDADMPVSVPSMDGLNALMQPMVNQ</sequence>
<organism evidence="2 3">
    <name type="scientific">Kipferlia bialata</name>
    <dbReference type="NCBI Taxonomy" id="797122"/>
    <lineage>
        <taxon>Eukaryota</taxon>
        <taxon>Metamonada</taxon>
        <taxon>Carpediemonas-like organisms</taxon>
        <taxon>Kipferlia</taxon>
    </lineage>
</organism>
<gene>
    <name evidence="2" type="ORF">KIPB_015808</name>
</gene>
<dbReference type="EMBL" id="BDIP01009133">
    <property type="protein sequence ID" value="GCA64948.1"/>
    <property type="molecule type" value="Genomic_DNA"/>
</dbReference>
<proteinExistence type="predicted"/>
<dbReference type="Proteomes" id="UP000265618">
    <property type="component" value="Unassembled WGS sequence"/>
</dbReference>
<reference evidence="2 3" key="1">
    <citation type="journal article" date="2018" name="PLoS ONE">
        <title>The draft genome of Kipferlia bialata reveals reductive genome evolution in fornicate parasites.</title>
        <authorList>
            <person name="Tanifuji G."/>
            <person name="Takabayashi S."/>
            <person name="Kume K."/>
            <person name="Takagi M."/>
            <person name="Nakayama T."/>
            <person name="Kamikawa R."/>
            <person name="Inagaki Y."/>
            <person name="Hashimoto T."/>
        </authorList>
    </citation>
    <scope>NUCLEOTIDE SEQUENCE [LARGE SCALE GENOMIC DNA]</scope>
    <source>
        <strain evidence="2">NY0173</strain>
    </source>
</reference>
<name>A0A391P1Q1_9EUKA</name>
<evidence type="ECO:0000313" key="3">
    <source>
        <dbReference type="Proteomes" id="UP000265618"/>
    </source>
</evidence>
<dbReference type="AlphaFoldDB" id="A0A391P1Q1"/>
<evidence type="ECO:0000256" key="1">
    <source>
        <dbReference type="SAM" id="MobiDB-lite"/>
    </source>
</evidence>
<accession>A0A391P1Q1</accession>
<keyword evidence="3" id="KW-1185">Reference proteome</keyword>
<feature type="compositionally biased region" description="Low complexity" evidence="1">
    <location>
        <begin position="39"/>
        <end position="54"/>
    </location>
</feature>
<feature type="non-terminal residue" evidence="2">
    <location>
        <position position="1"/>
    </location>
</feature>
<evidence type="ECO:0000313" key="2">
    <source>
        <dbReference type="EMBL" id="GCA64948.1"/>
    </source>
</evidence>